<feature type="compositionally biased region" description="Pro residues" evidence="1">
    <location>
        <begin position="88"/>
        <end position="97"/>
    </location>
</feature>
<organism evidence="2 3">
    <name type="scientific">Curvularia kusanoi</name>
    <name type="common">Cochliobolus kusanoi</name>
    <dbReference type="NCBI Taxonomy" id="90978"/>
    <lineage>
        <taxon>Eukaryota</taxon>
        <taxon>Fungi</taxon>
        <taxon>Dikarya</taxon>
        <taxon>Ascomycota</taxon>
        <taxon>Pezizomycotina</taxon>
        <taxon>Dothideomycetes</taxon>
        <taxon>Pleosporomycetidae</taxon>
        <taxon>Pleosporales</taxon>
        <taxon>Pleosporineae</taxon>
        <taxon>Pleosporaceae</taxon>
        <taxon>Curvularia</taxon>
    </lineage>
</organism>
<accession>A0A9P4T7C8</accession>
<proteinExistence type="predicted"/>
<dbReference type="EMBL" id="SWKU01000029">
    <property type="protein sequence ID" value="KAF2996021.1"/>
    <property type="molecule type" value="Genomic_DNA"/>
</dbReference>
<dbReference type="SUPFAM" id="SSF69118">
    <property type="entry name" value="AhpD-like"/>
    <property type="match status" value="1"/>
</dbReference>
<protein>
    <submittedName>
        <fullName evidence="2">Uncharacterized protein</fullName>
    </submittedName>
</protein>
<name>A0A9P4T7C8_CURKU</name>
<dbReference type="Proteomes" id="UP000801428">
    <property type="component" value="Unassembled WGS sequence"/>
</dbReference>
<gene>
    <name evidence="2" type="ORF">E8E13_002161</name>
</gene>
<feature type="compositionally biased region" description="Low complexity" evidence="1">
    <location>
        <begin position="54"/>
        <end position="87"/>
    </location>
</feature>
<dbReference type="AlphaFoldDB" id="A0A9P4T7C8"/>
<sequence length="329" mass="35078">MGRRASIFKTKQVPFLSVFTPAEFTMSNMLKRQTPGSSNNLSPVHSPTSATLAMASSTTTMASPAHSTTSSTLTATESPAANTSHTPLSPPTTPKYPTPDAKVAHYTPPPQRPRFPRHPCPTPHHTLSLLASEHEAQRLFGPDFSLRSPETGELQGPFALLGYTDAWIPKYCRYIHSVLEAPGFSRRERELVVAAVVAVSGARWVGSEMGGLGKEVGGLSARERNVGRLAGEMVQGWGRVAESTWREVVVRDGGKSRGVEGWLEGETDVEREGEMGGDDAGAGLDGDRLTREEAATLAQVVASVMFVSVLVNCAEGGVTEGEAGVLEQP</sequence>
<keyword evidence="3" id="KW-1185">Reference proteome</keyword>
<feature type="region of interest" description="Disordered" evidence="1">
    <location>
        <begin position="54"/>
        <end position="113"/>
    </location>
</feature>
<dbReference type="InterPro" id="IPR029032">
    <property type="entry name" value="AhpD-like"/>
</dbReference>
<evidence type="ECO:0000256" key="1">
    <source>
        <dbReference type="SAM" id="MobiDB-lite"/>
    </source>
</evidence>
<evidence type="ECO:0000313" key="3">
    <source>
        <dbReference type="Proteomes" id="UP000801428"/>
    </source>
</evidence>
<reference evidence="2" key="1">
    <citation type="submission" date="2019-04" db="EMBL/GenBank/DDBJ databases">
        <title>Sequencing of skin fungus with MAO and IRED activity.</title>
        <authorList>
            <person name="Marsaioli A.J."/>
            <person name="Bonatto J.M.C."/>
            <person name="Reis Junior O."/>
        </authorList>
    </citation>
    <scope>NUCLEOTIDE SEQUENCE</scope>
    <source>
        <strain evidence="2">30M1</strain>
    </source>
</reference>
<evidence type="ECO:0000313" key="2">
    <source>
        <dbReference type="EMBL" id="KAF2996021.1"/>
    </source>
</evidence>
<dbReference type="OrthoDB" id="2567457at2759"/>
<comment type="caution">
    <text evidence="2">The sequence shown here is derived from an EMBL/GenBank/DDBJ whole genome shotgun (WGS) entry which is preliminary data.</text>
</comment>